<name>A0A845FY12_9BURK</name>
<organism evidence="2 3">
    <name type="scientific">Duganella vulcania</name>
    <dbReference type="NCBI Taxonomy" id="2692166"/>
    <lineage>
        <taxon>Bacteria</taxon>
        <taxon>Pseudomonadati</taxon>
        <taxon>Pseudomonadota</taxon>
        <taxon>Betaproteobacteria</taxon>
        <taxon>Burkholderiales</taxon>
        <taxon>Oxalobacteraceae</taxon>
        <taxon>Telluria group</taxon>
        <taxon>Duganella</taxon>
    </lineage>
</organism>
<evidence type="ECO:0000256" key="1">
    <source>
        <dbReference type="SAM" id="MobiDB-lite"/>
    </source>
</evidence>
<feature type="compositionally biased region" description="Basic and acidic residues" evidence="1">
    <location>
        <begin position="41"/>
        <end position="52"/>
    </location>
</feature>
<sequence>MPKGASPKREREYKELEHKFEKEGRYPGREEEVAARIVNKQRAEAGETKEAKSQASRGGTGHRRANTTRSARRNKPS</sequence>
<dbReference type="RefSeq" id="WP_161096164.1">
    <property type="nucleotide sequence ID" value="NZ_WWCW01000015.1"/>
</dbReference>
<accession>A0A845FY12</accession>
<reference evidence="2 3" key="1">
    <citation type="submission" date="2020-01" db="EMBL/GenBank/DDBJ databases">
        <title>Novel species isolated from a subtropical stream in China.</title>
        <authorList>
            <person name="Lu H."/>
        </authorList>
    </citation>
    <scope>NUCLEOTIDE SEQUENCE [LARGE SCALE GENOMIC DNA]</scope>
    <source>
        <strain evidence="2 3">FT82W</strain>
    </source>
</reference>
<gene>
    <name evidence="2" type="ORF">GTP91_07210</name>
</gene>
<dbReference type="Proteomes" id="UP000470302">
    <property type="component" value="Unassembled WGS sequence"/>
</dbReference>
<evidence type="ECO:0000313" key="3">
    <source>
        <dbReference type="Proteomes" id="UP000470302"/>
    </source>
</evidence>
<feature type="region of interest" description="Disordered" evidence="1">
    <location>
        <begin position="1"/>
        <end position="77"/>
    </location>
</feature>
<dbReference type="EMBL" id="WWCW01000015">
    <property type="protein sequence ID" value="MYM86974.1"/>
    <property type="molecule type" value="Genomic_DNA"/>
</dbReference>
<feature type="compositionally biased region" description="Basic residues" evidence="1">
    <location>
        <begin position="60"/>
        <end position="77"/>
    </location>
</feature>
<evidence type="ECO:0000313" key="2">
    <source>
        <dbReference type="EMBL" id="MYM86974.1"/>
    </source>
</evidence>
<proteinExistence type="predicted"/>
<comment type="caution">
    <text evidence="2">The sequence shown here is derived from an EMBL/GenBank/DDBJ whole genome shotgun (WGS) entry which is preliminary data.</text>
</comment>
<evidence type="ECO:0008006" key="4">
    <source>
        <dbReference type="Google" id="ProtNLM"/>
    </source>
</evidence>
<feature type="compositionally biased region" description="Basic and acidic residues" evidence="1">
    <location>
        <begin position="7"/>
        <end position="34"/>
    </location>
</feature>
<protein>
    <recommendedName>
        <fullName evidence="4">Plasmid stabilization protein</fullName>
    </recommendedName>
</protein>
<dbReference type="AlphaFoldDB" id="A0A845FY12"/>